<keyword evidence="5" id="KW-0547">Nucleotide-binding</keyword>
<feature type="domain" description="DUF7134" evidence="11">
    <location>
        <begin position="24"/>
        <end position="165"/>
    </location>
</feature>
<dbReference type="GO" id="GO:0000155">
    <property type="term" value="F:phosphorelay sensor kinase activity"/>
    <property type="evidence" value="ECO:0007669"/>
    <property type="project" value="InterPro"/>
</dbReference>
<comment type="caution">
    <text evidence="12">The sequence shown here is derived from an EMBL/GenBank/DDBJ whole genome shotgun (WGS) entry which is preliminary data.</text>
</comment>
<evidence type="ECO:0000313" key="12">
    <source>
        <dbReference type="EMBL" id="GES02996.1"/>
    </source>
</evidence>
<keyword evidence="8" id="KW-0902">Two-component regulatory system</keyword>
<dbReference type="PANTHER" id="PTHR24421">
    <property type="entry name" value="NITRATE/NITRITE SENSOR PROTEIN NARX-RELATED"/>
    <property type="match status" value="1"/>
</dbReference>
<evidence type="ECO:0000256" key="2">
    <source>
        <dbReference type="ARBA" id="ARBA00012438"/>
    </source>
</evidence>
<gene>
    <name evidence="12" type="ORF">Acor_50620</name>
</gene>
<evidence type="ECO:0000256" key="8">
    <source>
        <dbReference type="ARBA" id="ARBA00023012"/>
    </source>
</evidence>
<reference evidence="12 13" key="1">
    <citation type="submission" date="2019-10" db="EMBL/GenBank/DDBJ databases">
        <title>Whole genome shotgun sequence of Acrocarpospora corrugata NBRC 13972.</title>
        <authorList>
            <person name="Ichikawa N."/>
            <person name="Kimura A."/>
            <person name="Kitahashi Y."/>
            <person name="Komaki H."/>
            <person name="Oguchi A."/>
        </authorList>
    </citation>
    <scope>NUCLEOTIDE SEQUENCE [LARGE SCALE GENOMIC DNA]</scope>
    <source>
        <strain evidence="12 13">NBRC 13972</strain>
    </source>
</reference>
<dbReference type="GO" id="GO:0046983">
    <property type="term" value="F:protein dimerization activity"/>
    <property type="evidence" value="ECO:0007669"/>
    <property type="project" value="InterPro"/>
</dbReference>
<dbReference type="InterPro" id="IPR050482">
    <property type="entry name" value="Sensor_HK_TwoCompSys"/>
</dbReference>
<dbReference type="Gene3D" id="1.20.5.1930">
    <property type="match status" value="1"/>
</dbReference>
<dbReference type="InterPro" id="IPR055558">
    <property type="entry name" value="DUF7134"/>
</dbReference>
<dbReference type="Pfam" id="PF07730">
    <property type="entry name" value="HisKA_3"/>
    <property type="match status" value="1"/>
</dbReference>
<evidence type="ECO:0000256" key="1">
    <source>
        <dbReference type="ARBA" id="ARBA00000085"/>
    </source>
</evidence>
<keyword evidence="7" id="KW-0067">ATP-binding</keyword>
<dbReference type="RefSeq" id="WP_308805687.1">
    <property type="nucleotide sequence ID" value="NZ_BAAABN010000090.1"/>
</dbReference>
<evidence type="ECO:0000259" key="10">
    <source>
        <dbReference type="Pfam" id="PF07730"/>
    </source>
</evidence>
<feature type="transmembrane region" description="Helical" evidence="9">
    <location>
        <begin position="26"/>
        <end position="45"/>
    </location>
</feature>
<keyword evidence="9" id="KW-0812">Transmembrane</keyword>
<feature type="transmembrane region" description="Helical" evidence="9">
    <location>
        <begin position="144"/>
        <end position="161"/>
    </location>
</feature>
<dbReference type="GO" id="GO:0016020">
    <property type="term" value="C:membrane"/>
    <property type="evidence" value="ECO:0007669"/>
    <property type="project" value="InterPro"/>
</dbReference>
<evidence type="ECO:0000256" key="9">
    <source>
        <dbReference type="SAM" id="Phobius"/>
    </source>
</evidence>
<dbReference type="Pfam" id="PF23539">
    <property type="entry name" value="DUF7134"/>
    <property type="match status" value="1"/>
</dbReference>
<organism evidence="12 13">
    <name type="scientific">Acrocarpospora corrugata</name>
    <dbReference type="NCBI Taxonomy" id="35763"/>
    <lineage>
        <taxon>Bacteria</taxon>
        <taxon>Bacillati</taxon>
        <taxon>Actinomycetota</taxon>
        <taxon>Actinomycetes</taxon>
        <taxon>Streptosporangiales</taxon>
        <taxon>Streptosporangiaceae</taxon>
        <taxon>Acrocarpospora</taxon>
    </lineage>
</organism>
<evidence type="ECO:0000259" key="11">
    <source>
        <dbReference type="Pfam" id="PF23539"/>
    </source>
</evidence>
<evidence type="ECO:0000256" key="4">
    <source>
        <dbReference type="ARBA" id="ARBA00022679"/>
    </source>
</evidence>
<evidence type="ECO:0000256" key="5">
    <source>
        <dbReference type="ARBA" id="ARBA00022741"/>
    </source>
</evidence>
<evidence type="ECO:0000313" key="13">
    <source>
        <dbReference type="Proteomes" id="UP000334990"/>
    </source>
</evidence>
<keyword evidence="3" id="KW-0597">Phosphoprotein</keyword>
<evidence type="ECO:0000256" key="6">
    <source>
        <dbReference type="ARBA" id="ARBA00022777"/>
    </source>
</evidence>
<feature type="domain" description="Signal transduction histidine kinase subgroup 3 dimerisation and phosphoacceptor" evidence="10">
    <location>
        <begin position="190"/>
        <end position="255"/>
    </location>
</feature>
<dbReference type="GO" id="GO:0005524">
    <property type="term" value="F:ATP binding"/>
    <property type="evidence" value="ECO:0007669"/>
    <property type="project" value="UniProtKB-KW"/>
</dbReference>
<dbReference type="Proteomes" id="UP000334990">
    <property type="component" value="Unassembled WGS sequence"/>
</dbReference>
<dbReference type="AlphaFoldDB" id="A0A5M3W2Q0"/>
<feature type="transmembrane region" description="Helical" evidence="9">
    <location>
        <begin position="112"/>
        <end position="132"/>
    </location>
</feature>
<keyword evidence="13" id="KW-1185">Reference proteome</keyword>
<keyword evidence="9" id="KW-1133">Transmembrane helix</keyword>
<evidence type="ECO:0000256" key="7">
    <source>
        <dbReference type="ARBA" id="ARBA00022840"/>
    </source>
</evidence>
<comment type="catalytic activity">
    <reaction evidence="1">
        <text>ATP + protein L-histidine = ADP + protein N-phospho-L-histidine.</text>
        <dbReference type="EC" id="2.7.13.3"/>
    </reaction>
</comment>
<name>A0A5M3W2Q0_9ACTN</name>
<protein>
    <recommendedName>
        <fullName evidence="2">histidine kinase</fullName>
        <ecNumber evidence="2">2.7.13.3</ecNumber>
    </recommendedName>
</protein>
<keyword evidence="6" id="KW-0418">Kinase</keyword>
<proteinExistence type="predicted"/>
<dbReference type="EC" id="2.7.13.3" evidence="2"/>
<keyword evidence="9" id="KW-0472">Membrane</keyword>
<dbReference type="EMBL" id="BLAD01000063">
    <property type="protein sequence ID" value="GES02996.1"/>
    <property type="molecule type" value="Genomic_DNA"/>
</dbReference>
<dbReference type="InterPro" id="IPR011712">
    <property type="entry name" value="Sig_transdc_His_kin_sub3_dim/P"/>
</dbReference>
<feature type="transmembrane region" description="Helical" evidence="9">
    <location>
        <begin position="81"/>
        <end position="105"/>
    </location>
</feature>
<accession>A0A5M3W2Q0</accession>
<evidence type="ECO:0000256" key="3">
    <source>
        <dbReference type="ARBA" id="ARBA00022553"/>
    </source>
</evidence>
<dbReference type="PANTHER" id="PTHR24421:SF10">
    <property type="entry name" value="NITRATE_NITRITE SENSOR PROTEIN NARQ"/>
    <property type="match status" value="1"/>
</dbReference>
<keyword evidence="4" id="KW-0808">Transferase</keyword>
<sequence>MTIQAALERRDPLPAGDPIRRTPRDWVVDVLFFALAVCFTVLVHFDGVEQRLPPVPRAVDLAMGGLGCLGVWLRRRRPVDFAVIMGVFSVYSLAAAGVALIALFTVAVHRRFAVVAPIVAGHSLAAFLSLLIRPDLPMTHWSQAVLGVVCVTAMLAWGMFVRTRRQSRRERAGRAESEQELLVARARQLERDRIAREMHDVLAHRISLVSLHAGALELRLGALDGEVARAAGVIRDCAHQALEDLREVIGVLREDRSGADWATDPPDRPQPTLVDLPELVEESRRAGMRVLLKSQVADPGAVPAMVGRGAYRIVQ</sequence>